<gene>
    <name evidence="9" type="ORF">HNQ58_001687</name>
</gene>
<organism evidence="9 10">
    <name type="scientific">Rehaibacterium terrae</name>
    <dbReference type="NCBI Taxonomy" id="1341696"/>
    <lineage>
        <taxon>Bacteria</taxon>
        <taxon>Pseudomonadati</taxon>
        <taxon>Pseudomonadota</taxon>
        <taxon>Gammaproteobacteria</taxon>
        <taxon>Lysobacterales</taxon>
        <taxon>Lysobacteraceae</taxon>
        <taxon>Rehaibacterium</taxon>
    </lineage>
</organism>
<dbReference type="InterPro" id="IPR005588">
    <property type="entry name" value="MucB_RseB"/>
</dbReference>
<feature type="chain" id="PRO_5031573067" evidence="6">
    <location>
        <begin position="20"/>
        <end position="313"/>
    </location>
</feature>
<dbReference type="Gene3D" id="2.50.20.10">
    <property type="entry name" value="Lipoprotein localisation LolA/LolB/LppX"/>
    <property type="match status" value="1"/>
</dbReference>
<dbReference type="PANTHER" id="PTHR38782">
    <property type="match status" value="1"/>
</dbReference>
<comment type="similarity">
    <text evidence="2">Belongs to the RseB family.</text>
</comment>
<dbReference type="GO" id="GO:0032885">
    <property type="term" value="P:regulation of polysaccharide biosynthetic process"/>
    <property type="evidence" value="ECO:0007669"/>
    <property type="project" value="TreeGrafter"/>
</dbReference>
<reference evidence="9 10" key="1">
    <citation type="submission" date="2020-08" db="EMBL/GenBank/DDBJ databases">
        <title>Genomic Encyclopedia of Type Strains, Phase IV (KMG-IV): sequencing the most valuable type-strain genomes for metagenomic binning, comparative biology and taxonomic classification.</title>
        <authorList>
            <person name="Goeker M."/>
        </authorList>
    </citation>
    <scope>NUCLEOTIDE SEQUENCE [LARGE SCALE GENOMIC DNA]</scope>
    <source>
        <strain evidence="9 10">DSM 25897</strain>
    </source>
</reference>
<comment type="subcellular location">
    <subcellularLocation>
        <location evidence="1">Periplasm</location>
    </subcellularLocation>
</comment>
<dbReference type="PIRSF" id="PIRSF005427">
    <property type="entry name" value="RseB"/>
    <property type="match status" value="1"/>
</dbReference>
<dbReference type="CDD" id="cd16327">
    <property type="entry name" value="RseB"/>
    <property type="match status" value="1"/>
</dbReference>
<evidence type="ECO:0000256" key="2">
    <source>
        <dbReference type="ARBA" id="ARBA00008150"/>
    </source>
</evidence>
<feature type="signal peptide" evidence="6">
    <location>
        <begin position="1"/>
        <end position="19"/>
    </location>
</feature>
<dbReference type="InterPro" id="IPR038484">
    <property type="entry name" value="MucB/RseB_C_sf"/>
</dbReference>
<dbReference type="EMBL" id="JACHHX010000010">
    <property type="protein sequence ID" value="MBB5015779.1"/>
    <property type="molecule type" value="Genomic_DNA"/>
</dbReference>
<feature type="region of interest" description="Disordered" evidence="5">
    <location>
        <begin position="192"/>
        <end position="219"/>
    </location>
</feature>
<feature type="domain" description="MucB/RseB N-terminal" evidence="7">
    <location>
        <begin position="21"/>
        <end position="194"/>
    </location>
</feature>
<dbReference type="InterPro" id="IPR033434">
    <property type="entry name" value="MucB/RseB_N"/>
</dbReference>
<sequence length="313" mass="33454">MRWRAGLLSLFALATPAPAQDAGQWLERMAQALTATDYQGTLVYVEGGHIETLRVFHSAREDRERIVALTGQPREVVRDGATVTCIGTAPAPLVFDNGSLSGLRPVADAARQGRLSDYAVRLGPRDERIAGRETVVVELLPRDGYRYGYRLWLDTGTGLPLRVSLHGGNGEALEQLAFTEIELGRAPAAADLRPSAAGQTTTIRAPQTRKDAAGAWRVADPPPGFTLRRHQVSAEGEHLVFSDGLASVSVYVEPLGSAPVREVSTRAGAVHARARRMEGHRVFVIGKVPAATIERFADGVTGSAPSRLSAPGG</sequence>
<keyword evidence="4" id="KW-0574">Periplasm</keyword>
<evidence type="ECO:0000259" key="7">
    <source>
        <dbReference type="Pfam" id="PF03888"/>
    </source>
</evidence>
<dbReference type="Proteomes" id="UP000519004">
    <property type="component" value="Unassembled WGS sequence"/>
</dbReference>
<name>A0A7W7Y0D0_9GAMM</name>
<keyword evidence="3 6" id="KW-0732">Signal</keyword>
<evidence type="ECO:0000313" key="9">
    <source>
        <dbReference type="EMBL" id="MBB5015779.1"/>
    </source>
</evidence>
<protein>
    <submittedName>
        <fullName evidence="9">Sigma-E factor negative regulatory protein RseB</fullName>
    </submittedName>
</protein>
<keyword evidence="10" id="KW-1185">Reference proteome</keyword>
<proteinExistence type="inferred from homology"/>
<evidence type="ECO:0000256" key="1">
    <source>
        <dbReference type="ARBA" id="ARBA00004418"/>
    </source>
</evidence>
<dbReference type="PANTHER" id="PTHR38782:SF1">
    <property type="entry name" value="SIGMA-E FACTOR REGULATORY PROTEIN RSEB"/>
    <property type="match status" value="1"/>
</dbReference>
<evidence type="ECO:0000256" key="3">
    <source>
        <dbReference type="ARBA" id="ARBA00022729"/>
    </source>
</evidence>
<evidence type="ECO:0000256" key="5">
    <source>
        <dbReference type="SAM" id="MobiDB-lite"/>
    </source>
</evidence>
<dbReference type="RefSeq" id="WP_183948449.1">
    <property type="nucleotide sequence ID" value="NZ_JACHHX010000010.1"/>
</dbReference>
<evidence type="ECO:0000256" key="4">
    <source>
        <dbReference type="ARBA" id="ARBA00022764"/>
    </source>
</evidence>
<dbReference type="Pfam" id="PF03888">
    <property type="entry name" value="MucB_RseB"/>
    <property type="match status" value="1"/>
</dbReference>
<evidence type="ECO:0000259" key="8">
    <source>
        <dbReference type="Pfam" id="PF17188"/>
    </source>
</evidence>
<dbReference type="GO" id="GO:0030288">
    <property type="term" value="C:outer membrane-bounded periplasmic space"/>
    <property type="evidence" value="ECO:0007669"/>
    <property type="project" value="TreeGrafter"/>
</dbReference>
<evidence type="ECO:0000313" key="10">
    <source>
        <dbReference type="Proteomes" id="UP000519004"/>
    </source>
</evidence>
<dbReference type="InterPro" id="IPR033436">
    <property type="entry name" value="MucB/RseB_C"/>
</dbReference>
<dbReference type="Gene3D" id="3.30.200.100">
    <property type="entry name" value="MucB/RseB, C-terminal domain"/>
    <property type="match status" value="1"/>
</dbReference>
<feature type="domain" description="MucB/RseB C-terminal" evidence="8">
    <location>
        <begin position="213"/>
        <end position="300"/>
    </location>
</feature>
<accession>A0A7W7Y0D0</accession>
<comment type="caution">
    <text evidence="9">The sequence shown here is derived from an EMBL/GenBank/DDBJ whole genome shotgun (WGS) entry which is preliminary data.</text>
</comment>
<dbReference type="AlphaFoldDB" id="A0A7W7Y0D0"/>
<dbReference type="GO" id="GO:0045152">
    <property type="term" value="F:antisigma factor binding"/>
    <property type="evidence" value="ECO:0007669"/>
    <property type="project" value="TreeGrafter"/>
</dbReference>
<evidence type="ECO:0000256" key="6">
    <source>
        <dbReference type="SAM" id="SignalP"/>
    </source>
</evidence>
<dbReference type="Pfam" id="PF17188">
    <property type="entry name" value="MucB_RseB_C"/>
    <property type="match status" value="1"/>
</dbReference>